<dbReference type="InterPro" id="IPR011701">
    <property type="entry name" value="MFS"/>
</dbReference>
<feature type="transmembrane region" description="Helical" evidence="6">
    <location>
        <begin position="336"/>
        <end position="361"/>
    </location>
</feature>
<evidence type="ECO:0000256" key="4">
    <source>
        <dbReference type="ARBA" id="ARBA00022989"/>
    </source>
</evidence>
<dbReference type="InterPro" id="IPR050189">
    <property type="entry name" value="MFS_Efflux_Transporters"/>
</dbReference>
<dbReference type="PANTHER" id="PTHR43124">
    <property type="entry name" value="PURINE EFFLUX PUMP PBUE"/>
    <property type="match status" value="1"/>
</dbReference>
<feature type="transmembrane region" description="Helical" evidence="6">
    <location>
        <begin position="80"/>
        <end position="98"/>
    </location>
</feature>
<feature type="transmembrane region" description="Helical" evidence="6">
    <location>
        <begin position="104"/>
        <end position="126"/>
    </location>
</feature>
<feature type="transmembrane region" description="Helical" evidence="6">
    <location>
        <begin position="208"/>
        <end position="228"/>
    </location>
</feature>
<feature type="transmembrane region" description="Helical" evidence="6">
    <location>
        <begin position="276"/>
        <end position="298"/>
    </location>
</feature>
<keyword evidence="3 6" id="KW-0812">Transmembrane</keyword>
<organism evidence="8 9">
    <name type="scientific">Candidatus Megaera venefica</name>
    <dbReference type="NCBI Taxonomy" id="2055910"/>
    <lineage>
        <taxon>Bacteria</taxon>
        <taxon>Pseudomonadati</taxon>
        <taxon>Pseudomonadota</taxon>
        <taxon>Alphaproteobacteria</taxon>
        <taxon>Rickettsiales</taxon>
        <taxon>Rickettsiaceae</taxon>
        <taxon>Candidatus Megaera</taxon>
    </lineage>
</organism>
<evidence type="ECO:0000256" key="5">
    <source>
        <dbReference type="ARBA" id="ARBA00023136"/>
    </source>
</evidence>
<evidence type="ECO:0000256" key="3">
    <source>
        <dbReference type="ARBA" id="ARBA00022692"/>
    </source>
</evidence>
<evidence type="ECO:0000256" key="6">
    <source>
        <dbReference type="SAM" id="Phobius"/>
    </source>
</evidence>
<feature type="transmembrane region" description="Helical" evidence="6">
    <location>
        <begin position="47"/>
        <end position="73"/>
    </location>
</feature>
<keyword evidence="9" id="KW-1185">Reference proteome</keyword>
<dbReference type="Proteomes" id="UP001291687">
    <property type="component" value="Unassembled WGS sequence"/>
</dbReference>
<dbReference type="EMBL" id="JARJFB010000093">
    <property type="protein sequence ID" value="MEA0971191.1"/>
    <property type="molecule type" value="Genomic_DNA"/>
</dbReference>
<feature type="transmembrane region" description="Helical" evidence="6">
    <location>
        <begin position="304"/>
        <end position="324"/>
    </location>
</feature>
<dbReference type="Gene3D" id="1.20.1250.20">
    <property type="entry name" value="MFS general substrate transporter like domains"/>
    <property type="match status" value="2"/>
</dbReference>
<feature type="transmembrane region" description="Helical" evidence="6">
    <location>
        <begin position="9"/>
        <end position="27"/>
    </location>
</feature>
<name>A0ABU5NDC0_9RICK</name>
<evidence type="ECO:0000256" key="1">
    <source>
        <dbReference type="ARBA" id="ARBA00004429"/>
    </source>
</evidence>
<sequence length="419" mass="45400">MKVEEKNKFVSMLVWLSLTLFYCYQYILRMLPNIIMPDIMSKYQIGAAQFGSFAGIYYIGYIAVHIPIGILLARFGGKKILPLCIALTASGLVPLVYFDFWGSVVIGRALTGIGSSAAIVGALQIFRIIYPDKFARMLGFTVSASLITVVYVGTPLASVIKSVGIDATINILICSGIALALITYIIMPKSAQGVSHSDIWTDIKAVICNYKLLFASLFAGFMVGPLEGFADAWGSAFMIAVYGIEKTIADSLTLSILFGMFIGCIILPYIADKTRLYLGVTIASGTGMIVCFVYILSGSANEKSLYYICLITGIFCAYQVVIISKIATYVSEERSGMAAAVANMIIMTFGWVFHNAIGISLDKSWDGVLVNGLKSYSPEAFVTSISIIPIMISLAVVGFTVMGISNIIHARIQQKARKL</sequence>
<dbReference type="PROSITE" id="PS50850">
    <property type="entry name" value="MFS"/>
    <property type="match status" value="1"/>
</dbReference>
<evidence type="ECO:0000313" key="9">
    <source>
        <dbReference type="Proteomes" id="UP001291687"/>
    </source>
</evidence>
<protein>
    <submittedName>
        <fullName evidence="8">MFS transporter</fullName>
    </submittedName>
</protein>
<evidence type="ECO:0000256" key="2">
    <source>
        <dbReference type="ARBA" id="ARBA00022475"/>
    </source>
</evidence>
<dbReference type="InterPro" id="IPR020846">
    <property type="entry name" value="MFS_dom"/>
</dbReference>
<keyword evidence="5 6" id="KW-0472">Membrane</keyword>
<dbReference type="SUPFAM" id="SSF103473">
    <property type="entry name" value="MFS general substrate transporter"/>
    <property type="match status" value="1"/>
</dbReference>
<feature type="transmembrane region" description="Helical" evidence="6">
    <location>
        <begin position="381"/>
        <end position="408"/>
    </location>
</feature>
<comment type="subcellular location">
    <subcellularLocation>
        <location evidence="1">Cell inner membrane</location>
        <topology evidence="1">Multi-pass membrane protein</topology>
    </subcellularLocation>
</comment>
<reference evidence="8 9" key="1">
    <citation type="submission" date="2023-03" db="EMBL/GenBank/DDBJ databases">
        <title>Host association and intracellularity evolved multiple times independently in the Rickettsiales.</title>
        <authorList>
            <person name="Castelli M."/>
            <person name="Nardi T."/>
            <person name="Gammuto L."/>
            <person name="Bellinzona G."/>
            <person name="Sabaneyeva E."/>
            <person name="Potekhin A."/>
            <person name="Serra V."/>
            <person name="Petroni G."/>
            <person name="Sassera D."/>
        </authorList>
    </citation>
    <scope>NUCLEOTIDE SEQUENCE [LARGE SCALE GENOMIC DNA]</scope>
    <source>
        <strain evidence="8 9">Sr 2-6</strain>
    </source>
</reference>
<dbReference type="RefSeq" id="WP_322777094.1">
    <property type="nucleotide sequence ID" value="NZ_JARJFB010000093.1"/>
</dbReference>
<accession>A0ABU5NDC0</accession>
<dbReference type="Pfam" id="PF07690">
    <property type="entry name" value="MFS_1"/>
    <property type="match status" value="1"/>
</dbReference>
<dbReference type="PANTHER" id="PTHR43124:SF3">
    <property type="entry name" value="CHLORAMPHENICOL EFFLUX PUMP RV0191"/>
    <property type="match status" value="1"/>
</dbReference>
<dbReference type="InterPro" id="IPR036259">
    <property type="entry name" value="MFS_trans_sf"/>
</dbReference>
<gene>
    <name evidence="8" type="ORF">Megvenef_01164</name>
</gene>
<feature type="transmembrane region" description="Helical" evidence="6">
    <location>
        <begin position="248"/>
        <end position="269"/>
    </location>
</feature>
<evidence type="ECO:0000259" key="7">
    <source>
        <dbReference type="PROSITE" id="PS50850"/>
    </source>
</evidence>
<keyword evidence="4 6" id="KW-1133">Transmembrane helix</keyword>
<comment type="caution">
    <text evidence="8">The sequence shown here is derived from an EMBL/GenBank/DDBJ whole genome shotgun (WGS) entry which is preliminary data.</text>
</comment>
<keyword evidence="2" id="KW-1003">Cell membrane</keyword>
<dbReference type="CDD" id="cd06174">
    <property type="entry name" value="MFS"/>
    <property type="match status" value="1"/>
</dbReference>
<evidence type="ECO:0000313" key="8">
    <source>
        <dbReference type="EMBL" id="MEA0971191.1"/>
    </source>
</evidence>
<feature type="transmembrane region" description="Helical" evidence="6">
    <location>
        <begin position="169"/>
        <end position="187"/>
    </location>
</feature>
<proteinExistence type="predicted"/>
<feature type="domain" description="Major facilitator superfamily (MFS) profile" evidence="7">
    <location>
        <begin position="10"/>
        <end position="401"/>
    </location>
</feature>
<feature type="transmembrane region" description="Helical" evidence="6">
    <location>
        <begin position="138"/>
        <end position="157"/>
    </location>
</feature>